<sequence>MPLALNTPSTMVEDIVSKFKQLYRSEPIVVRSPGRVNLIGEHTDYNEGFVLPAAINKEIYFAIAPNGTQTMRAHAYDLEESADFSLENVQRSQIGWANYLLGVVAQLQKAGHQVKGFDVVFGGNIPIGAGLSSSAAVECGLAYGLDYLFAYNIEKFTLVKMAQKAEHEYALVMCGIMDQFASMYGKRNHVVKLDCRSLEYQYYPFDMADYRIVLCDTQVKHSLASSEYNTRRQECETGVALLQKHYPEVHSLRDATLDMLAQHQAEFDPVVYRRCTYVVQENLRVEEACQDLERGDMTAFGQKMFASHQGLQHDYEVSCPELDFLADLAKKSDAVLGARMMGGGFGGCTINLVKLAQLEEFTRQMTQAYQQQFNITLKTYVAEIVDGTRLVPIDFSKKKA</sequence>
<dbReference type="PROSITE" id="PS00106">
    <property type="entry name" value="GALACTOKINASE"/>
    <property type="match status" value="1"/>
</dbReference>
<keyword evidence="8 11" id="KW-0460">Magnesium</keyword>
<keyword evidence="9 11" id="KW-0299">Galactose metabolism</keyword>
<feature type="domain" description="Galactokinase N-terminal" evidence="15">
    <location>
        <begin position="18"/>
        <end position="65"/>
    </location>
</feature>
<keyword evidence="6 11" id="KW-0418">Kinase</keyword>
<feature type="domain" description="GHMP kinase C-terminal" evidence="14">
    <location>
        <begin position="291"/>
        <end position="369"/>
    </location>
</feature>
<dbReference type="Gene3D" id="3.30.70.890">
    <property type="entry name" value="GHMP kinase, C-terminal domain"/>
    <property type="match status" value="1"/>
</dbReference>
<dbReference type="EC" id="2.7.1.6" evidence="11 12"/>
<evidence type="ECO:0000256" key="9">
    <source>
        <dbReference type="ARBA" id="ARBA00023144"/>
    </source>
</evidence>
<dbReference type="NCBIfam" id="NF003705">
    <property type="entry name" value="PRK05322.1"/>
    <property type="match status" value="1"/>
</dbReference>
<dbReference type="Gene3D" id="3.30.230.10">
    <property type="match status" value="1"/>
</dbReference>
<evidence type="ECO:0000259" key="14">
    <source>
        <dbReference type="Pfam" id="PF08544"/>
    </source>
</evidence>
<keyword evidence="4 11" id="KW-0479">Metal-binding</keyword>
<feature type="binding site" evidence="11">
    <location>
        <position position="228"/>
    </location>
    <ligand>
        <name>substrate</name>
    </ligand>
</feature>
<feature type="active site" description="Proton acceptor" evidence="11">
    <location>
        <position position="178"/>
    </location>
</feature>
<dbReference type="RefSeq" id="WP_225840910.1">
    <property type="nucleotide sequence ID" value="NZ_BMMG01000009.1"/>
</dbReference>
<name>A0ABV4RK63_9BACT</name>
<comment type="caution">
    <text evidence="11">Lacks conserved residue(s) required for the propagation of feature annotation.</text>
</comment>
<evidence type="ECO:0000256" key="2">
    <source>
        <dbReference type="ARBA" id="ARBA00022490"/>
    </source>
</evidence>
<keyword evidence="17" id="KW-1185">Reference proteome</keyword>
<dbReference type="Pfam" id="PF00288">
    <property type="entry name" value="GHMP_kinases_N"/>
    <property type="match status" value="1"/>
</dbReference>
<comment type="caution">
    <text evidence="16">The sequence shown here is derived from an EMBL/GenBank/DDBJ whole genome shotgun (WGS) entry which is preliminary data.</text>
</comment>
<dbReference type="Pfam" id="PF10509">
    <property type="entry name" value="GalKase_gal_bdg"/>
    <property type="match status" value="1"/>
</dbReference>
<comment type="pathway">
    <text evidence="11">Carbohydrate metabolism; galactose metabolism.</text>
</comment>
<evidence type="ECO:0000259" key="13">
    <source>
        <dbReference type="Pfam" id="PF00288"/>
    </source>
</evidence>
<dbReference type="PIRSF" id="PIRSF000530">
    <property type="entry name" value="Galactokinase"/>
    <property type="match status" value="1"/>
</dbReference>
<keyword evidence="7 11" id="KW-0067">ATP-binding</keyword>
<dbReference type="InterPro" id="IPR006204">
    <property type="entry name" value="GHMP_kinase_N_dom"/>
</dbReference>
<dbReference type="InterPro" id="IPR019539">
    <property type="entry name" value="GalKase_N"/>
</dbReference>
<reference evidence="16 17" key="1">
    <citation type="submission" date="2024-08" db="EMBL/GenBank/DDBJ databases">
        <authorList>
            <person name="Wei W."/>
        </authorList>
    </citation>
    <scope>NUCLEOTIDE SEQUENCE [LARGE SCALE GENOMIC DNA]</scope>
    <source>
        <strain evidence="16 17">XU2</strain>
    </source>
</reference>
<comment type="function">
    <text evidence="11">Catalyzes the transfer of the gamma-phosphate of ATP to D-galactose to form alpha-D-galactose-1-phosphate (Gal-1-P).</text>
</comment>
<dbReference type="InterPro" id="IPR006203">
    <property type="entry name" value="GHMP_knse_ATP-bd_CS"/>
</dbReference>
<evidence type="ECO:0000256" key="4">
    <source>
        <dbReference type="ARBA" id="ARBA00022723"/>
    </source>
</evidence>
<feature type="binding site" evidence="11">
    <location>
        <position position="166"/>
    </location>
    <ligand>
        <name>Mg(2+)</name>
        <dbReference type="ChEBI" id="CHEBI:18420"/>
    </ligand>
</feature>
<dbReference type="InterPro" id="IPR019741">
    <property type="entry name" value="Galactokinase_CS"/>
</dbReference>
<keyword evidence="5 11" id="KW-0547">Nucleotide-binding</keyword>
<accession>A0ABV4RK63</accession>
<dbReference type="GO" id="GO:0004335">
    <property type="term" value="F:galactokinase activity"/>
    <property type="evidence" value="ECO:0007669"/>
    <property type="project" value="UniProtKB-EC"/>
</dbReference>
<evidence type="ECO:0000256" key="5">
    <source>
        <dbReference type="ARBA" id="ARBA00022741"/>
    </source>
</evidence>
<gene>
    <name evidence="11" type="primary">galK</name>
    <name evidence="16" type="ORF">ACD591_19765</name>
</gene>
<evidence type="ECO:0000256" key="8">
    <source>
        <dbReference type="ARBA" id="ARBA00022842"/>
    </source>
</evidence>
<dbReference type="PROSITE" id="PS00627">
    <property type="entry name" value="GHMP_KINASES_ATP"/>
    <property type="match status" value="1"/>
</dbReference>
<dbReference type="PANTHER" id="PTHR10457:SF7">
    <property type="entry name" value="GALACTOKINASE-RELATED"/>
    <property type="match status" value="1"/>
</dbReference>
<dbReference type="InterPro" id="IPR006206">
    <property type="entry name" value="Mevalonate/galactokinase"/>
</dbReference>
<dbReference type="InterPro" id="IPR022963">
    <property type="entry name" value="Galactokinase_bac"/>
</dbReference>
<dbReference type="PRINTS" id="PR00473">
    <property type="entry name" value="GALCTOKINASE"/>
</dbReference>
<dbReference type="InterPro" id="IPR000705">
    <property type="entry name" value="Galactokinase"/>
</dbReference>
<comment type="catalytic activity">
    <reaction evidence="11">
        <text>alpha-D-galactose + ATP = alpha-D-galactose 1-phosphate + ADP + H(+)</text>
        <dbReference type="Rhea" id="RHEA:13553"/>
        <dbReference type="ChEBI" id="CHEBI:15378"/>
        <dbReference type="ChEBI" id="CHEBI:28061"/>
        <dbReference type="ChEBI" id="CHEBI:30616"/>
        <dbReference type="ChEBI" id="CHEBI:58336"/>
        <dbReference type="ChEBI" id="CHEBI:456216"/>
        <dbReference type="EC" id="2.7.1.6"/>
    </reaction>
</comment>
<dbReference type="PANTHER" id="PTHR10457">
    <property type="entry name" value="MEVALONATE KINASE/GALACTOKINASE"/>
    <property type="match status" value="1"/>
</dbReference>
<feature type="site" description="Transition state stabilizer" evidence="11">
    <location>
        <position position="35"/>
    </location>
</feature>
<feature type="domain" description="GHMP kinase N-terminal" evidence="13">
    <location>
        <begin position="98"/>
        <end position="186"/>
    </location>
</feature>
<dbReference type="Pfam" id="PF08544">
    <property type="entry name" value="GHMP_kinases_C"/>
    <property type="match status" value="1"/>
</dbReference>
<feature type="binding site" evidence="11">
    <location>
        <position position="134"/>
    </location>
    <ligand>
        <name>Mg(2+)</name>
        <dbReference type="ChEBI" id="CHEBI:18420"/>
    </ligand>
</feature>
<dbReference type="NCBIfam" id="TIGR00131">
    <property type="entry name" value="gal_kin"/>
    <property type="match status" value="1"/>
</dbReference>
<feature type="binding site" evidence="11">
    <location>
        <begin position="41"/>
        <end position="44"/>
    </location>
    <ligand>
        <name>substrate</name>
    </ligand>
</feature>
<dbReference type="HAMAP" id="MF_00246">
    <property type="entry name" value="Galactokinase"/>
    <property type="match status" value="1"/>
</dbReference>
<evidence type="ECO:0000256" key="12">
    <source>
        <dbReference type="NCBIfam" id="TIGR00131"/>
    </source>
</evidence>
<evidence type="ECO:0000256" key="6">
    <source>
        <dbReference type="ARBA" id="ARBA00022777"/>
    </source>
</evidence>
<dbReference type="InterPro" id="IPR014721">
    <property type="entry name" value="Ribsml_uS5_D2-typ_fold_subgr"/>
</dbReference>
<evidence type="ECO:0000256" key="11">
    <source>
        <dbReference type="HAMAP-Rule" id="MF_00246"/>
    </source>
</evidence>
<dbReference type="Proteomes" id="UP001570846">
    <property type="component" value="Unassembled WGS sequence"/>
</dbReference>
<keyword evidence="10 11" id="KW-0119">Carbohydrate metabolism</keyword>
<feature type="binding site" evidence="11">
    <location>
        <begin position="128"/>
        <end position="134"/>
    </location>
    <ligand>
        <name>ATP</name>
        <dbReference type="ChEBI" id="CHEBI:30616"/>
    </ligand>
</feature>
<keyword evidence="2 11" id="KW-0963">Cytoplasm</keyword>
<dbReference type="EMBL" id="JBGOGF010000013">
    <property type="protein sequence ID" value="MFA1773547.1"/>
    <property type="molecule type" value="Genomic_DNA"/>
</dbReference>
<comment type="subcellular location">
    <subcellularLocation>
        <location evidence="11">Cytoplasm</location>
    </subcellularLocation>
</comment>
<dbReference type="PRINTS" id="PR00959">
    <property type="entry name" value="MEVGALKINASE"/>
</dbReference>
<dbReference type="InterPro" id="IPR020568">
    <property type="entry name" value="Ribosomal_Su5_D2-typ_SF"/>
</dbReference>
<dbReference type="SUPFAM" id="SSF55060">
    <property type="entry name" value="GHMP Kinase, C-terminal domain"/>
    <property type="match status" value="1"/>
</dbReference>
<evidence type="ECO:0000256" key="1">
    <source>
        <dbReference type="ARBA" id="ARBA00006566"/>
    </source>
</evidence>
<proteinExistence type="inferred from homology"/>
<keyword evidence="3 11" id="KW-0808">Transferase</keyword>
<evidence type="ECO:0000313" key="17">
    <source>
        <dbReference type="Proteomes" id="UP001570846"/>
    </source>
</evidence>
<comment type="similarity">
    <text evidence="1 11">Belongs to the GHMP kinase family. GalK subfamily.</text>
</comment>
<protein>
    <recommendedName>
        <fullName evidence="11 12">Galactokinase</fullName>
        <ecNumber evidence="11 12">2.7.1.6</ecNumber>
    </recommendedName>
    <alternativeName>
        <fullName evidence="11">Galactose kinase</fullName>
    </alternativeName>
</protein>
<dbReference type="InterPro" id="IPR036554">
    <property type="entry name" value="GHMP_kinase_C_sf"/>
</dbReference>
<evidence type="ECO:0000256" key="10">
    <source>
        <dbReference type="ARBA" id="ARBA00023277"/>
    </source>
</evidence>
<evidence type="ECO:0000256" key="3">
    <source>
        <dbReference type="ARBA" id="ARBA00022679"/>
    </source>
</evidence>
<dbReference type="SUPFAM" id="SSF54211">
    <property type="entry name" value="Ribosomal protein S5 domain 2-like"/>
    <property type="match status" value="1"/>
</dbReference>
<dbReference type="InterPro" id="IPR013750">
    <property type="entry name" value="GHMP_kinase_C_dom"/>
</dbReference>
<organism evidence="16 17">
    <name type="scientific">Rufibacter glacialis</name>
    <dbReference type="NCBI Taxonomy" id="1259555"/>
    <lineage>
        <taxon>Bacteria</taxon>
        <taxon>Pseudomonadati</taxon>
        <taxon>Bacteroidota</taxon>
        <taxon>Cytophagia</taxon>
        <taxon>Cytophagales</taxon>
        <taxon>Hymenobacteraceae</taxon>
        <taxon>Rufibacter</taxon>
    </lineage>
</organism>
<evidence type="ECO:0000313" key="16">
    <source>
        <dbReference type="EMBL" id="MFA1773547.1"/>
    </source>
</evidence>
<evidence type="ECO:0000259" key="15">
    <source>
        <dbReference type="Pfam" id="PF10509"/>
    </source>
</evidence>
<evidence type="ECO:0000256" key="7">
    <source>
        <dbReference type="ARBA" id="ARBA00022840"/>
    </source>
</evidence>